<organism evidence="1 2">
    <name type="scientific">Gardnerella vaginalis</name>
    <dbReference type="NCBI Taxonomy" id="2702"/>
    <lineage>
        <taxon>Bacteria</taxon>
        <taxon>Bacillati</taxon>
        <taxon>Actinomycetota</taxon>
        <taxon>Actinomycetes</taxon>
        <taxon>Bifidobacteriales</taxon>
        <taxon>Bifidobacteriaceae</taxon>
        <taxon>Gardnerella</taxon>
    </lineage>
</organism>
<name>A0A3E2CAY2_GARVA</name>
<evidence type="ECO:0000313" key="1">
    <source>
        <dbReference type="EMBL" id="RFT28927.1"/>
    </source>
</evidence>
<comment type="caution">
    <text evidence="1">The sequence shown here is derived from an EMBL/GenBank/DDBJ whole genome shotgun (WGS) entry which is preliminary data.</text>
</comment>
<sequence>MTIHIIHNAQDGTKIAHETERFAIRGRSYSAALPKSAPEYGDAAELHGFSVDNTPRRALRR</sequence>
<proteinExistence type="predicted"/>
<protein>
    <submittedName>
        <fullName evidence="1">Uncharacterized protein</fullName>
    </submittedName>
</protein>
<accession>A0A3E2CAY2</accession>
<dbReference type="AlphaFoldDB" id="A0A3E2CAY2"/>
<dbReference type="Proteomes" id="UP000258379">
    <property type="component" value="Unassembled WGS sequence"/>
</dbReference>
<feature type="non-terminal residue" evidence="1">
    <location>
        <position position="61"/>
    </location>
</feature>
<reference evidence="1 2" key="1">
    <citation type="submission" date="2017-07" db="EMBL/GenBank/DDBJ databases">
        <title>A comparative genomics approach to explaining the enigmatic role of Gardnerella vaginalis in the vaginal microbiome.</title>
        <authorList>
            <person name="Vancuren S.J."/>
            <person name="Hill J.E."/>
        </authorList>
    </citation>
    <scope>NUCLEOTIDE SEQUENCE [LARGE SCALE GENOMIC DNA]</scope>
    <source>
        <strain evidence="1 2">WP023</strain>
    </source>
</reference>
<gene>
    <name evidence="1" type="ORF">CG405_03850</name>
</gene>
<evidence type="ECO:0000313" key="2">
    <source>
        <dbReference type="Proteomes" id="UP000258379"/>
    </source>
</evidence>
<dbReference type="EMBL" id="NNRU01000003">
    <property type="protein sequence ID" value="RFT28927.1"/>
    <property type="molecule type" value="Genomic_DNA"/>
</dbReference>